<comment type="caution">
    <text evidence="2">The sequence shown here is derived from an EMBL/GenBank/DDBJ whole genome shotgun (WGS) entry which is preliminary data.</text>
</comment>
<dbReference type="Proteomes" id="UP001152797">
    <property type="component" value="Unassembled WGS sequence"/>
</dbReference>
<evidence type="ECO:0000313" key="3">
    <source>
        <dbReference type="EMBL" id="CAL4807365.1"/>
    </source>
</evidence>
<feature type="compositionally biased region" description="Basic and acidic residues" evidence="1">
    <location>
        <begin position="53"/>
        <end position="75"/>
    </location>
</feature>
<organism evidence="2">
    <name type="scientific">Cladocopium goreaui</name>
    <dbReference type="NCBI Taxonomy" id="2562237"/>
    <lineage>
        <taxon>Eukaryota</taxon>
        <taxon>Sar</taxon>
        <taxon>Alveolata</taxon>
        <taxon>Dinophyceae</taxon>
        <taxon>Suessiales</taxon>
        <taxon>Symbiodiniaceae</taxon>
        <taxon>Cladocopium</taxon>
    </lineage>
</organism>
<dbReference type="EMBL" id="CAMXCT010006788">
    <property type="protein sequence ID" value="CAI4020053.1"/>
    <property type="molecule type" value="Genomic_DNA"/>
</dbReference>
<feature type="compositionally biased region" description="Basic and acidic residues" evidence="1">
    <location>
        <begin position="11"/>
        <end position="39"/>
    </location>
</feature>
<dbReference type="AlphaFoldDB" id="A0A9P1GSJ8"/>
<evidence type="ECO:0000313" key="4">
    <source>
        <dbReference type="Proteomes" id="UP001152797"/>
    </source>
</evidence>
<sequence length="121" mass="13975">MKTATAGGYNDRQDIATRDKRAAEDFGRRVVKREGDKKQRAQAALDRLRKKTAGAEEEVKLPETDEKKPPREETAPGRPRGSPRGERSRSRRRRSPSRRRSRSRSRRRKRRRSSSSSSSRS</sequence>
<evidence type="ECO:0000313" key="2">
    <source>
        <dbReference type="EMBL" id="CAI4020053.1"/>
    </source>
</evidence>
<reference evidence="3 4" key="2">
    <citation type="submission" date="2024-05" db="EMBL/GenBank/DDBJ databases">
        <authorList>
            <person name="Chen Y."/>
            <person name="Shah S."/>
            <person name="Dougan E. K."/>
            <person name="Thang M."/>
            <person name="Chan C."/>
        </authorList>
    </citation>
    <scope>NUCLEOTIDE SEQUENCE [LARGE SCALE GENOMIC DNA]</scope>
</reference>
<protein>
    <submittedName>
        <fullName evidence="3">SnoaL-like domain-containing protein</fullName>
    </submittedName>
</protein>
<gene>
    <name evidence="2" type="ORF">C1SCF055_LOCUS44502</name>
</gene>
<reference evidence="2" key="1">
    <citation type="submission" date="2022-10" db="EMBL/GenBank/DDBJ databases">
        <authorList>
            <person name="Chen Y."/>
            <person name="Dougan E. K."/>
            <person name="Chan C."/>
            <person name="Rhodes N."/>
            <person name="Thang M."/>
        </authorList>
    </citation>
    <scope>NUCLEOTIDE SEQUENCE</scope>
</reference>
<evidence type="ECO:0000256" key="1">
    <source>
        <dbReference type="SAM" id="MobiDB-lite"/>
    </source>
</evidence>
<name>A0A9P1GSJ8_9DINO</name>
<proteinExistence type="predicted"/>
<feature type="compositionally biased region" description="Basic residues" evidence="1">
    <location>
        <begin position="89"/>
        <end position="113"/>
    </location>
</feature>
<keyword evidence="4" id="KW-1185">Reference proteome</keyword>
<dbReference type="EMBL" id="CAMXCT030006788">
    <property type="protein sequence ID" value="CAL4807365.1"/>
    <property type="molecule type" value="Genomic_DNA"/>
</dbReference>
<accession>A0A9P1GSJ8</accession>
<dbReference type="OrthoDB" id="10492612at2759"/>
<feature type="region of interest" description="Disordered" evidence="1">
    <location>
        <begin position="1"/>
        <end position="121"/>
    </location>
</feature>
<dbReference type="EMBL" id="CAMXCT020006788">
    <property type="protein sequence ID" value="CAL1173428.1"/>
    <property type="molecule type" value="Genomic_DNA"/>
</dbReference>